<comment type="similarity">
    <text evidence="1">Belongs to the peptidase S1C family.</text>
</comment>
<dbReference type="Proteomes" id="UP001485459">
    <property type="component" value="Chromosome"/>
</dbReference>
<evidence type="ECO:0000259" key="2">
    <source>
        <dbReference type="Pfam" id="PF13180"/>
    </source>
</evidence>
<dbReference type="SUPFAM" id="SSF50156">
    <property type="entry name" value="PDZ domain-like"/>
    <property type="match status" value="1"/>
</dbReference>
<protein>
    <submittedName>
        <fullName evidence="3">Trypsin-like peptidase domain-containing protein</fullName>
    </submittedName>
</protein>
<dbReference type="PANTHER" id="PTHR22939:SF129">
    <property type="entry name" value="SERINE PROTEASE HTRA2, MITOCHONDRIAL"/>
    <property type="match status" value="1"/>
</dbReference>
<feature type="domain" description="PDZ" evidence="2">
    <location>
        <begin position="403"/>
        <end position="464"/>
    </location>
</feature>
<organism evidence="3 4">
    <name type="scientific">Chitinophaga pollutisoli</name>
    <dbReference type="NCBI Taxonomy" id="3133966"/>
    <lineage>
        <taxon>Bacteria</taxon>
        <taxon>Pseudomonadati</taxon>
        <taxon>Bacteroidota</taxon>
        <taxon>Chitinophagia</taxon>
        <taxon>Chitinophagales</taxon>
        <taxon>Chitinophagaceae</taxon>
        <taxon>Chitinophaga</taxon>
    </lineage>
</organism>
<dbReference type="InterPro" id="IPR036034">
    <property type="entry name" value="PDZ_sf"/>
</dbReference>
<sequence>MILRQAGVFFSALMIYLHFIPVASAQERISTKTAVQQVIRKAGRASVKAFAFDTLKQVQTGGPFSAVVVTADGYLLTVAHASRPGKTYKISFPDGNSAIAVGMGRIDTNEQETLPDIGMMKIVTGGNWPFAEMGSSGNMMKGDPCMMIAYPESSGLPFPSIRYGLVTNPADEHHFLVTDCTMEVGDSGGPIFDMDGRVIGLNSRCQVSESLNHHVPVDEYRKYWSSLIQPKNYTRYPVPDSNWTVNLPQRHHPLPPAVTLEGKLGSAVTLTSSRNGQPASIAGTIWKSGKSGTWIISKLSALGDTIYLQTGKRKSTRLLIAARNLENDLVLLKTVKRRVRAAGVEHAERHAGEPELGGFLYTPLASGQQKRGVTSTPAFDMPPRLSSGYFGAKLGEMEDMTGVAFTDPQGPAARAGILAGDKLLRINDAQPASGEAFIRELQKYHPHQTITVSLRRGDSLLTRPVTLAERMDPPSKHPAEMYEGGKSRRRDGFTKVWFCDMHARSSDCGAPVYDDQGRFSGIVIARFSRTATVVLHASEIDRWMANLQL</sequence>
<gene>
    <name evidence="3" type="ORF">WJU16_05815</name>
</gene>
<accession>A0ABZ2YRZ4</accession>
<name>A0ABZ2YRZ4_9BACT</name>
<dbReference type="Gene3D" id="2.30.42.10">
    <property type="match status" value="1"/>
</dbReference>
<dbReference type="Pfam" id="PF13180">
    <property type="entry name" value="PDZ_2"/>
    <property type="match status" value="1"/>
</dbReference>
<evidence type="ECO:0000256" key="1">
    <source>
        <dbReference type="ARBA" id="ARBA00010541"/>
    </source>
</evidence>
<evidence type="ECO:0000313" key="3">
    <source>
        <dbReference type="EMBL" id="WZN42549.1"/>
    </source>
</evidence>
<dbReference type="EMBL" id="CP149822">
    <property type="protein sequence ID" value="WZN42549.1"/>
    <property type="molecule type" value="Genomic_DNA"/>
</dbReference>
<proteinExistence type="inferred from homology"/>
<evidence type="ECO:0000313" key="4">
    <source>
        <dbReference type="Proteomes" id="UP001485459"/>
    </source>
</evidence>
<dbReference type="PANTHER" id="PTHR22939">
    <property type="entry name" value="SERINE PROTEASE FAMILY S1C HTRA-RELATED"/>
    <property type="match status" value="1"/>
</dbReference>
<dbReference type="SUPFAM" id="SSF50494">
    <property type="entry name" value="Trypsin-like serine proteases"/>
    <property type="match status" value="1"/>
</dbReference>
<reference evidence="4" key="1">
    <citation type="submission" date="2024-03" db="EMBL/GenBank/DDBJ databases">
        <title>Chitinophaga horti sp. nov., isolated from garden soil.</title>
        <authorList>
            <person name="Lee D.S."/>
            <person name="Han D.M."/>
            <person name="Baek J.H."/>
            <person name="Choi D.G."/>
            <person name="Jeon J.H."/>
            <person name="Jeon C.O."/>
        </authorList>
    </citation>
    <scope>NUCLEOTIDE SEQUENCE [LARGE SCALE GENOMIC DNA]</scope>
    <source>
        <strain evidence="4">GPA1</strain>
    </source>
</reference>
<keyword evidence="4" id="KW-1185">Reference proteome</keyword>
<dbReference type="InterPro" id="IPR009003">
    <property type="entry name" value="Peptidase_S1_PA"/>
</dbReference>
<dbReference type="InterPro" id="IPR001478">
    <property type="entry name" value="PDZ"/>
</dbReference>
<dbReference type="Pfam" id="PF13365">
    <property type="entry name" value="Trypsin_2"/>
    <property type="match status" value="1"/>
</dbReference>
<dbReference type="Gene3D" id="2.40.10.120">
    <property type="match status" value="1"/>
</dbReference>
<dbReference type="RefSeq" id="WP_341837383.1">
    <property type="nucleotide sequence ID" value="NZ_CP149822.1"/>
</dbReference>